<reference evidence="2 3" key="2">
    <citation type="journal article" date="2016" name="Genome Announc.">
        <title>Permanent Draft Genome Sequences for Two Variants of Frankia sp. Strain CpI1, the First Frankia Strain Isolated from Root Nodules of Comptonia peregrina.</title>
        <authorList>
            <person name="Oshone R."/>
            <person name="Hurst S.G.IV."/>
            <person name="Abebe-Akele F."/>
            <person name="Simpson S."/>
            <person name="Morris K."/>
            <person name="Thomas W.K."/>
            <person name="Tisa L.S."/>
        </authorList>
    </citation>
    <scope>NUCLEOTIDE SEQUENCE [LARGE SCALE GENOMIC DNA]</scope>
    <source>
        <strain evidence="3">CpI1-S</strain>
    </source>
</reference>
<dbReference type="Pfam" id="PF02515">
    <property type="entry name" value="CoA_transf_3"/>
    <property type="match status" value="1"/>
</dbReference>
<accession>A0A0D8BJU9</accession>
<evidence type="ECO:0000313" key="3">
    <source>
        <dbReference type="Proteomes" id="UP000032545"/>
    </source>
</evidence>
<proteinExistence type="predicted"/>
<dbReference type="PANTHER" id="PTHR48228:SF5">
    <property type="entry name" value="ALPHA-METHYLACYL-COA RACEMASE"/>
    <property type="match status" value="1"/>
</dbReference>
<gene>
    <name evidence="2" type="ORF">FF36_01349</name>
</gene>
<evidence type="ECO:0000256" key="1">
    <source>
        <dbReference type="SAM" id="MobiDB-lite"/>
    </source>
</evidence>
<comment type="caution">
    <text evidence="2">The sequence shown here is derived from an EMBL/GenBank/DDBJ whole genome shotgun (WGS) entry which is preliminary data.</text>
</comment>
<keyword evidence="3" id="KW-1185">Reference proteome</keyword>
<evidence type="ECO:0000313" key="2">
    <source>
        <dbReference type="EMBL" id="KJE24274.1"/>
    </source>
</evidence>
<dbReference type="EMBL" id="JYFN01000007">
    <property type="protein sequence ID" value="KJE24274.1"/>
    <property type="molecule type" value="Genomic_DNA"/>
</dbReference>
<feature type="compositionally biased region" description="Low complexity" evidence="1">
    <location>
        <begin position="540"/>
        <end position="555"/>
    </location>
</feature>
<dbReference type="AlphaFoldDB" id="A0A0D8BJU9"/>
<feature type="region of interest" description="Disordered" evidence="1">
    <location>
        <begin position="246"/>
        <end position="278"/>
    </location>
</feature>
<dbReference type="PANTHER" id="PTHR48228">
    <property type="entry name" value="SUCCINYL-COA--D-CITRAMALATE COA-TRANSFERASE"/>
    <property type="match status" value="1"/>
</dbReference>
<organism evidence="2 3">
    <name type="scientific">Frankia torreyi</name>
    <dbReference type="NCBI Taxonomy" id="1856"/>
    <lineage>
        <taxon>Bacteria</taxon>
        <taxon>Bacillati</taxon>
        <taxon>Actinomycetota</taxon>
        <taxon>Actinomycetes</taxon>
        <taxon>Frankiales</taxon>
        <taxon>Frankiaceae</taxon>
        <taxon>Frankia</taxon>
    </lineage>
</organism>
<name>A0A0D8BJU9_9ACTN</name>
<feature type="region of interest" description="Disordered" evidence="1">
    <location>
        <begin position="530"/>
        <end position="555"/>
    </location>
</feature>
<dbReference type="Proteomes" id="UP000032545">
    <property type="component" value="Unassembled WGS sequence"/>
</dbReference>
<sequence length="568" mass="57956">MSSPATPPAGAALAGRAGWPGRGTRLAGFVESAPGVLLDELRSMLAGQGLPVAVDPPAPNTARAGGTAGLPAALGWAASGLMWLTGPPGRPPLVPDGPVLGRAEAAARLFTELSRQLGRAVRPDVATLLGGRAALLGLHRRGTWSANGSCRLLPAADGWIAVNLARPHDVDAVDALVGALGDQIGLVSADPCLHPVEQAWTALSAAVAARPAADVVDIARLLAIPAGELDGPRRPRPVRTLPIRVSRPTGVSRSTRDSRPTGVSRRTRATRATSSAPTSSLIGAAAGVGAEPPLVIDLSAMWAGPLCAHLLGEAGMRVVKVESVHRPDGARRGDPEFYDWLHAGHESVALDFTTPGGRAMLRRLVERADVVIESSRPRALAQLGLDAAELVAARPGRTWVSITGYGRAYAGAHPGPDPVAFGDDAAVAGGLVAWDRSGGDTASPVFCGDAIADPLTGLFAALAAAASVLGGGGHLLDVAMRDVAAWVAAPPDQGMDPPDGEVDPTGPVPWTVTGCDRDGWTVHQAGRTQRVLPPRPPQVGTGARETGRARAAASGTDTRAVVDALCLG</sequence>
<keyword evidence="2" id="KW-0808">Transferase</keyword>
<dbReference type="InterPro" id="IPR023606">
    <property type="entry name" value="CoA-Trfase_III_dom_1_sf"/>
</dbReference>
<dbReference type="GO" id="GO:0016740">
    <property type="term" value="F:transferase activity"/>
    <property type="evidence" value="ECO:0007669"/>
    <property type="project" value="UniProtKB-KW"/>
</dbReference>
<dbReference type="PATRIC" id="fig|1502723.3.peg.5582"/>
<dbReference type="InterPro" id="IPR050509">
    <property type="entry name" value="CoA-transferase_III"/>
</dbReference>
<dbReference type="Gene3D" id="3.40.50.10540">
    <property type="entry name" value="Crotonobetainyl-coa:carnitine coa-transferase, domain 1"/>
    <property type="match status" value="1"/>
</dbReference>
<reference evidence="3" key="1">
    <citation type="submission" date="2015-02" db="EMBL/GenBank/DDBJ databases">
        <title>Draft Genome of Frankia sp. CpI1-S.</title>
        <authorList>
            <person name="Oshone R.T."/>
            <person name="Ngom M."/>
            <person name="Ghodhbane-Gtari F."/>
            <person name="Gtari M."/>
            <person name="Morris K."/>
            <person name="Thomas K."/>
            <person name="Sen A."/>
            <person name="Tisa L.S."/>
        </authorList>
    </citation>
    <scope>NUCLEOTIDE SEQUENCE [LARGE SCALE GENOMIC DNA]</scope>
    <source>
        <strain evidence="3">CpI1-S</strain>
    </source>
</reference>
<protein>
    <submittedName>
        <fullName evidence="2">CoA-transferase family III</fullName>
    </submittedName>
</protein>
<dbReference type="SUPFAM" id="SSF89796">
    <property type="entry name" value="CoA-transferase family III (CaiB/BaiF)"/>
    <property type="match status" value="2"/>
</dbReference>
<dbReference type="InterPro" id="IPR003673">
    <property type="entry name" value="CoA-Trfase_fam_III"/>
</dbReference>